<reference evidence="3" key="1">
    <citation type="submission" date="2012-12" db="EMBL/GenBank/DDBJ databases">
        <authorList>
            <person name="Hellsten U."/>
            <person name="Grimwood J."/>
            <person name="Chapman J.A."/>
            <person name="Shapiro H."/>
            <person name="Aerts A."/>
            <person name="Otillar R.P."/>
            <person name="Terry A.Y."/>
            <person name="Boore J.L."/>
            <person name="Simakov O."/>
            <person name="Marletaz F."/>
            <person name="Cho S.-J."/>
            <person name="Edsinger-Gonzales E."/>
            <person name="Havlak P."/>
            <person name="Kuo D.-H."/>
            <person name="Larsson T."/>
            <person name="Lv J."/>
            <person name="Arendt D."/>
            <person name="Savage R."/>
            <person name="Osoegawa K."/>
            <person name="de Jong P."/>
            <person name="Lindberg D.R."/>
            <person name="Seaver E.C."/>
            <person name="Weisblat D.A."/>
            <person name="Putnam N.H."/>
            <person name="Grigoriev I.V."/>
            <person name="Rokhsar D.S."/>
        </authorList>
    </citation>
    <scope>NUCLEOTIDE SEQUENCE</scope>
</reference>
<organism evidence="2 3">
    <name type="scientific">Helobdella robusta</name>
    <name type="common">Californian leech</name>
    <dbReference type="NCBI Taxonomy" id="6412"/>
    <lineage>
        <taxon>Eukaryota</taxon>
        <taxon>Metazoa</taxon>
        <taxon>Spiralia</taxon>
        <taxon>Lophotrochozoa</taxon>
        <taxon>Annelida</taxon>
        <taxon>Clitellata</taxon>
        <taxon>Hirudinea</taxon>
        <taxon>Rhynchobdellida</taxon>
        <taxon>Glossiphoniidae</taxon>
        <taxon>Helobdella</taxon>
    </lineage>
</organism>
<dbReference type="EMBL" id="KB095812">
    <property type="protein sequence ID" value="ESO11736.1"/>
    <property type="molecule type" value="Genomic_DNA"/>
</dbReference>
<name>T1EYH4_HELRO</name>
<dbReference type="KEGG" id="hro:HELRODRAFT_166760"/>
<evidence type="ECO:0000313" key="2">
    <source>
        <dbReference type="EnsemblMetazoa" id="HelroP166760"/>
    </source>
</evidence>
<dbReference type="EMBL" id="AMQM01002552">
    <property type="status" value="NOT_ANNOTATED_CDS"/>
    <property type="molecule type" value="Genomic_DNA"/>
</dbReference>
<dbReference type="InParanoid" id="T1EYH4"/>
<dbReference type="RefSeq" id="XP_009010224.1">
    <property type="nucleotide sequence ID" value="XM_009011976.1"/>
</dbReference>
<dbReference type="OrthoDB" id="6145086at2759"/>
<accession>T1EYH4</accession>
<dbReference type="AlphaFoldDB" id="T1EYH4"/>
<dbReference type="EnsemblMetazoa" id="HelroT166760">
    <property type="protein sequence ID" value="HelroP166760"/>
    <property type="gene ID" value="HelroG166760"/>
</dbReference>
<keyword evidence="3" id="KW-1185">Reference proteome</keyword>
<dbReference type="CTD" id="20201624"/>
<reference evidence="1 3" key="2">
    <citation type="journal article" date="2013" name="Nature">
        <title>Insights into bilaterian evolution from three spiralian genomes.</title>
        <authorList>
            <person name="Simakov O."/>
            <person name="Marletaz F."/>
            <person name="Cho S.J."/>
            <person name="Edsinger-Gonzales E."/>
            <person name="Havlak P."/>
            <person name="Hellsten U."/>
            <person name="Kuo D.H."/>
            <person name="Larsson T."/>
            <person name="Lv J."/>
            <person name="Arendt D."/>
            <person name="Savage R."/>
            <person name="Osoegawa K."/>
            <person name="de Jong P."/>
            <person name="Grimwood J."/>
            <person name="Chapman J.A."/>
            <person name="Shapiro H."/>
            <person name="Aerts A."/>
            <person name="Otillar R.P."/>
            <person name="Terry A.Y."/>
            <person name="Boore J.L."/>
            <person name="Grigoriev I.V."/>
            <person name="Lindberg D.R."/>
            <person name="Seaver E.C."/>
            <person name="Weisblat D.A."/>
            <person name="Putnam N.H."/>
            <person name="Rokhsar D.S."/>
        </authorList>
    </citation>
    <scope>NUCLEOTIDE SEQUENCE</scope>
</reference>
<dbReference type="HOGENOM" id="CLU_1403869_0_0_1"/>
<sequence length="194" mass="22464">MNLDNSFLNKLDGISKCTTSPRQASDVYNIKRSTLERKIKKAIFVKFRCKTVPKCLDENLNNLWKKCIIDCCVAVSKMRFRLSRVKMRQLTFEYAKKLEKMFPHLRSRGRSPWETNKEAGMDRKSVFNRNNYGQYYDMGSDEGGLSSVIVCDREKGEGNRMRTYAYCLQAAAKVPTRGEHGKGNFRESLFGNQE</sequence>
<gene>
    <name evidence="2" type="primary">20201624</name>
    <name evidence="1" type="ORF">HELRODRAFT_166760</name>
</gene>
<dbReference type="GeneID" id="20201624"/>
<dbReference type="Gene3D" id="1.10.10.60">
    <property type="entry name" value="Homeodomain-like"/>
    <property type="match status" value="1"/>
</dbReference>
<evidence type="ECO:0000313" key="3">
    <source>
        <dbReference type="Proteomes" id="UP000015101"/>
    </source>
</evidence>
<protein>
    <submittedName>
        <fullName evidence="1 2">Uncharacterized protein</fullName>
    </submittedName>
</protein>
<evidence type="ECO:0000313" key="1">
    <source>
        <dbReference type="EMBL" id="ESO11736.1"/>
    </source>
</evidence>
<dbReference type="Proteomes" id="UP000015101">
    <property type="component" value="Unassembled WGS sequence"/>
</dbReference>
<reference evidence="2" key="3">
    <citation type="submission" date="2015-06" db="UniProtKB">
        <authorList>
            <consortium name="EnsemblMetazoa"/>
        </authorList>
    </citation>
    <scope>IDENTIFICATION</scope>
</reference>
<proteinExistence type="predicted"/>